<comment type="catalytic activity">
    <reaction evidence="21">
        <text>decanoyl-CoA + H2O = decanoate + CoA + H(+)</text>
        <dbReference type="Rhea" id="RHEA:40059"/>
        <dbReference type="ChEBI" id="CHEBI:15377"/>
        <dbReference type="ChEBI" id="CHEBI:15378"/>
        <dbReference type="ChEBI" id="CHEBI:27689"/>
        <dbReference type="ChEBI" id="CHEBI:57287"/>
        <dbReference type="ChEBI" id="CHEBI:61430"/>
    </reaction>
    <physiologicalReaction direction="left-to-right" evidence="21">
        <dbReference type="Rhea" id="RHEA:40060"/>
    </physiologicalReaction>
</comment>
<keyword evidence="27" id="KW-1185">Reference proteome</keyword>
<dbReference type="GO" id="GO:0005737">
    <property type="term" value="C:cytoplasm"/>
    <property type="evidence" value="ECO:0007669"/>
    <property type="project" value="UniProtKB-SubCell"/>
</dbReference>
<evidence type="ECO:0000256" key="16">
    <source>
        <dbReference type="ARBA" id="ARBA00038848"/>
    </source>
</evidence>
<dbReference type="SUPFAM" id="SSF54637">
    <property type="entry name" value="Thioesterase/thiol ester dehydrase-isomerase"/>
    <property type="match status" value="1"/>
</dbReference>
<keyword evidence="8" id="KW-0276">Fatty acid metabolism</keyword>
<dbReference type="GO" id="GO:0006631">
    <property type="term" value="P:fatty acid metabolic process"/>
    <property type="evidence" value="ECO:0007669"/>
    <property type="project" value="UniProtKB-KW"/>
</dbReference>
<feature type="non-terminal residue" evidence="26">
    <location>
        <position position="1"/>
    </location>
</feature>
<keyword evidence="4" id="KW-1003">Cell membrane</keyword>
<comment type="catalytic activity">
    <reaction evidence="19">
        <text>octanoyl-CoA + H2O = octanoate + CoA + H(+)</text>
        <dbReference type="Rhea" id="RHEA:30143"/>
        <dbReference type="ChEBI" id="CHEBI:15377"/>
        <dbReference type="ChEBI" id="CHEBI:15378"/>
        <dbReference type="ChEBI" id="CHEBI:25646"/>
        <dbReference type="ChEBI" id="CHEBI:57287"/>
        <dbReference type="ChEBI" id="CHEBI:57386"/>
    </reaction>
    <physiologicalReaction direction="left-to-right" evidence="19">
        <dbReference type="Rhea" id="RHEA:30144"/>
    </physiologicalReaction>
</comment>
<feature type="compositionally biased region" description="Basic and acidic residues" evidence="24">
    <location>
        <begin position="1"/>
        <end position="20"/>
    </location>
</feature>
<organism evidence="26 27">
    <name type="scientific">Mycobacterium numidiamassiliense</name>
    <dbReference type="NCBI Taxonomy" id="1841861"/>
    <lineage>
        <taxon>Bacteria</taxon>
        <taxon>Bacillati</taxon>
        <taxon>Actinomycetota</taxon>
        <taxon>Actinomycetes</taxon>
        <taxon>Mycobacteriales</taxon>
        <taxon>Mycobacteriaceae</taxon>
        <taxon>Mycobacterium</taxon>
    </lineage>
</organism>
<evidence type="ECO:0000256" key="18">
    <source>
        <dbReference type="ARBA" id="ARBA00043210"/>
    </source>
</evidence>
<dbReference type="AlphaFoldDB" id="A0A2U3P5C0"/>
<evidence type="ECO:0000256" key="2">
    <source>
        <dbReference type="ARBA" id="ARBA00004496"/>
    </source>
</evidence>
<comment type="subcellular location">
    <subcellularLocation>
        <location evidence="3">Cell projection</location>
        <location evidence="3">Ruffle membrane</location>
    </subcellularLocation>
    <subcellularLocation>
        <location evidence="2">Cytoplasm</location>
    </subcellularLocation>
    <subcellularLocation>
        <location evidence="1">Membrane</location>
        <topology evidence="1">Peripheral membrane protein</topology>
    </subcellularLocation>
</comment>
<comment type="catalytic activity">
    <reaction evidence="23">
        <text>tetradecanoyl-CoA + H2O = tetradecanoate + CoA + H(+)</text>
        <dbReference type="Rhea" id="RHEA:40119"/>
        <dbReference type="ChEBI" id="CHEBI:15377"/>
        <dbReference type="ChEBI" id="CHEBI:15378"/>
        <dbReference type="ChEBI" id="CHEBI:30807"/>
        <dbReference type="ChEBI" id="CHEBI:57287"/>
        <dbReference type="ChEBI" id="CHEBI:57385"/>
    </reaction>
    <physiologicalReaction direction="left-to-right" evidence="23">
        <dbReference type="Rhea" id="RHEA:40120"/>
    </physiologicalReaction>
</comment>
<evidence type="ECO:0000256" key="12">
    <source>
        <dbReference type="ARBA" id="ARBA00023273"/>
    </source>
</evidence>
<sequence length="215" mass="23289">VTDSDTDPKDLDPDYEHHGGFPEYGPASPGPGFKRFVEGMRRLQDLAVSADPGDELWDDAADRVAALVELLEPYQADGEGKAPAGRTPDLPGMGSLLLPPWMLTRYAPDGVEMRGHFTRFHVGGNKAVHGGVLPLLFDHMFGMVSHAAGRPISRTAFLHVDYRKITPIDVPLVVRGRVSSVEGRKAFVSAELVDTDDTLLAEANGLMVRLLPGQP</sequence>
<dbReference type="Pfam" id="PF03061">
    <property type="entry name" value="4HBT"/>
    <property type="match status" value="1"/>
</dbReference>
<reference evidence="26 27" key="1">
    <citation type="submission" date="2017-01" db="EMBL/GenBank/DDBJ databases">
        <authorList>
            <consortium name="Urmite Genomes"/>
        </authorList>
    </citation>
    <scope>NUCLEOTIDE SEQUENCE [LARGE SCALE GENOMIC DNA]</scope>
    <source>
        <strain evidence="26 27">AB215</strain>
    </source>
</reference>
<dbReference type="InterPro" id="IPR052365">
    <property type="entry name" value="THEM4/THEM5_acyl-CoA_thioest"/>
</dbReference>
<gene>
    <name evidence="26" type="ORF">MNAB215_1142</name>
</gene>
<dbReference type="Proteomes" id="UP000240424">
    <property type="component" value="Unassembled WGS sequence"/>
</dbReference>
<evidence type="ECO:0000256" key="19">
    <source>
        <dbReference type="ARBA" id="ARBA00047588"/>
    </source>
</evidence>
<evidence type="ECO:0000256" key="20">
    <source>
        <dbReference type="ARBA" id="ARBA00047734"/>
    </source>
</evidence>
<evidence type="ECO:0000256" key="14">
    <source>
        <dbReference type="ARBA" id="ARBA00037002"/>
    </source>
</evidence>
<evidence type="ECO:0000313" key="27">
    <source>
        <dbReference type="Proteomes" id="UP000240424"/>
    </source>
</evidence>
<name>A0A2U3P5C0_9MYCO</name>
<evidence type="ECO:0000256" key="1">
    <source>
        <dbReference type="ARBA" id="ARBA00004170"/>
    </source>
</evidence>
<dbReference type="CDD" id="cd03443">
    <property type="entry name" value="PaaI_thioesterase"/>
    <property type="match status" value="1"/>
</dbReference>
<dbReference type="PANTHER" id="PTHR12418">
    <property type="entry name" value="ACYL-COENZYME A THIOESTERASE THEM4"/>
    <property type="match status" value="1"/>
</dbReference>
<proteinExistence type="inferred from homology"/>
<dbReference type="EMBL" id="FUEZ01000003">
    <property type="protein sequence ID" value="SPM38961.1"/>
    <property type="molecule type" value="Genomic_DNA"/>
</dbReference>
<comment type="catalytic activity">
    <reaction evidence="13">
        <text>(5Z,8Z,11Z,14Z)-eicosatetraenoyl-CoA + H2O = (5Z,8Z,11Z,14Z)-eicosatetraenoate + CoA + H(+)</text>
        <dbReference type="Rhea" id="RHEA:40151"/>
        <dbReference type="ChEBI" id="CHEBI:15377"/>
        <dbReference type="ChEBI" id="CHEBI:15378"/>
        <dbReference type="ChEBI" id="CHEBI:32395"/>
        <dbReference type="ChEBI" id="CHEBI:57287"/>
        <dbReference type="ChEBI" id="CHEBI:57368"/>
    </reaction>
    <physiologicalReaction direction="left-to-right" evidence="13">
        <dbReference type="Rhea" id="RHEA:40152"/>
    </physiologicalReaction>
</comment>
<evidence type="ECO:0000256" key="8">
    <source>
        <dbReference type="ARBA" id="ARBA00022832"/>
    </source>
</evidence>
<dbReference type="EC" id="3.1.2.2" evidence="16"/>
<evidence type="ECO:0000256" key="10">
    <source>
        <dbReference type="ARBA" id="ARBA00023098"/>
    </source>
</evidence>
<protein>
    <recommendedName>
        <fullName evidence="17">Acyl-coenzyme A thioesterase THEM4</fullName>
        <ecNumber evidence="16">3.1.2.2</ecNumber>
    </recommendedName>
    <alternativeName>
        <fullName evidence="18">Thioesterase superfamily member 4</fullName>
    </alternativeName>
</protein>
<accession>A0A2U3P5C0</accession>
<dbReference type="GO" id="GO:0016787">
    <property type="term" value="F:hydrolase activity"/>
    <property type="evidence" value="ECO:0007669"/>
    <property type="project" value="UniProtKB-KW"/>
</dbReference>
<dbReference type="Gene3D" id="3.10.129.10">
    <property type="entry name" value="Hotdog Thioesterase"/>
    <property type="match status" value="1"/>
</dbReference>
<dbReference type="InterPro" id="IPR029069">
    <property type="entry name" value="HotDog_dom_sf"/>
</dbReference>
<evidence type="ECO:0000259" key="25">
    <source>
        <dbReference type="Pfam" id="PF03061"/>
    </source>
</evidence>
<dbReference type="STRING" id="1841861.GCA_900157365_05345"/>
<comment type="catalytic activity">
    <reaction evidence="20">
        <text>hexadecanoyl-CoA + H2O = hexadecanoate + CoA + H(+)</text>
        <dbReference type="Rhea" id="RHEA:16645"/>
        <dbReference type="ChEBI" id="CHEBI:7896"/>
        <dbReference type="ChEBI" id="CHEBI:15377"/>
        <dbReference type="ChEBI" id="CHEBI:15378"/>
        <dbReference type="ChEBI" id="CHEBI:57287"/>
        <dbReference type="ChEBI" id="CHEBI:57379"/>
        <dbReference type="EC" id="3.1.2.2"/>
    </reaction>
    <physiologicalReaction direction="left-to-right" evidence="20">
        <dbReference type="Rhea" id="RHEA:16646"/>
    </physiologicalReaction>
</comment>
<evidence type="ECO:0000256" key="11">
    <source>
        <dbReference type="ARBA" id="ARBA00023136"/>
    </source>
</evidence>
<comment type="catalytic activity">
    <reaction evidence="14">
        <text>(9Z)-octadecenoyl-CoA + H2O = (9Z)-octadecenoate + CoA + H(+)</text>
        <dbReference type="Rhea" id="RHEA:40139"/>
        <dbReference type="ChEBI" id="CHEBI:15377"/>
        <dbReference type="ChEBI" id="CHEBI:15378"/>
        <dbReference type="ChEBI" id="CHEBI:30823"/>
        <dbReference type="ChEBI" id="CHEBI:57287"/>
        <dbReference type="ChEBI" id="CHEBI:57387"/>
    </reaction>
    <physiologicalReaction direction="left-to-right" evidence="14">
        <dbReference type="Rhea" id="RHEA:40140"/>
    </physiologicalReaction>
</comment>
<evidence type="ECO:0000256" key="3">
    <source>
        <dbReference type="ARBA" id="ARBA00004632"/>
    </source>
</evidence>
<comment type="similarity">
    <text evidence="15">Belongs to the THEM4/THEM5 thioesterase family.</text>
</comment>
<keyword evidence="7" id="KW-0378">Hydrolase</keyword>
<keyword evidence="11" id="KW-0472">Membrane</keyword>
<evidence type="ECO:0000313" key="26">
    <source>
        <dbReference type="EMBL" id="SPM38961.1"/>
    </source>
</evidence>
<evidence type="ECO:0000256" key="9">
    <source>
        <dbReference type="ARBA" id="ARBA00022946"/>
    </source>
</evidence>
<evidence type="ECO:0000256" key="13">
    <source>
        <dbReference type="ARBA" id="ARBA00035852"/>
    </source>
</evidence>
<dbReference type="InterPro" id="IPR006683">
    <property type="entry name" value="Thioestr_dom"/>
</dbReference>
<evidence type="ECO:0000256" key="5">
    <source>
        <dbReference type="ARBA" id="ARBA00022490"/>
    </source>
</evidence>
<keyword evidence="12" id="KW-0966">Cell projection</keyword>
<keyword evidence="6" id="KW-0053">Apoptosis</keyword>
<keyword evidence="5" id="KW-0963">Cytoplasm</keyword>
<evidence type="ECO:0000256" key="7">
    <source>
        <dbReference type="ARBA" id="ARBA00022801"/>
    </source>
</evidence>
<evidence type="ECO:0000256" key="15">
    <source>
        <dbReference type="ARBA" id="ARBA00038456"/>
    </source>
</evidence>
<feature type="domain" description="Thioesterase" evidence="25">
    <location>
        <begin position="127"/>
        <end position="200"/>
    </location>
</feature>
<evidence type="ECO:0000256" key="21">
    <source>
        <dbReference type="ARBA" id="ARBA00047969"/>
    </source>
</evidence>
<evidence type="ECO:0000256" key="4">
    <source>
        <dbReference type="ARBA" id="ARBA00022475"/>
    </source>
</evidence>
<evidence type="ECO:0000256" key="23">
    <source>
        <dbReference type="ARBA" id="ARBA00048180"/>
    </source>
</evidence>
<evidence type="ECO:0000256" key="22">
    <source>
        <dbReference type="ARBA" id="ARBA00048074"/>
    </source>
</evidence>
<dbReference type="GO" id="GO:0016020">
    <property type="term" value="C:membrane"/>
    <property type="evidence" value="ECO:0007669"/>
    <property type="project" value="UniProtKB-SubCell"/>
</dbReference>
<keyword evidence="10" id="KW-0443">Lipid metabolism</keyword>
<dbReference type="PANTHER" id="PTHR12418:SF19">
    <property type="entry name" value="ACYL-COENZYME A THIOESTERASE THEM4"/>
    <property type="match status" value="1"/>
</dbReference>
<evidence type="ECO:0000256" key="6">
    <source>
        <dbReference type="ARBA" id="ARBA00022703"/>
    </source>
</evidence>
<comment type="catalytic activity">
    <reaction evidence="22">
        <text>dodecanoyl-CoA + H2O = dodecanoate + CoA + H(+)</text>
        <dbReference type="Rhea" id="RHEA:30135"/>
        <dbReference type="ChEBI" id="CHEBI:15377"/>
        <dbReference type="ChEBI" id="CHEBI:15378"/>
        <dbReference type="ChEBI" id="CHEBI:18262"/>
        <dbReference type="ChEBI" id="CHEBI:57287"/>
        <dbReference type="ChEBI" id="CHEBI:57375"/>
    </reaction>
    <physiologicalReaction direction="left-to-right" evidence="22">
        <dbReference type="Rhea" id="RHEA:30136"/>
    </physiologicalReaction>
</comment>
<keyword evidence="9" id="KW-0809">Transit peptide</keyword>
<feature type="region of interest" description="Disordered" evidence="24">
    <location>
        <begin position="1"/>
        <end position="32"/>
    </location>
</feature>
<evidence type="ECO:0000256" key="24">
    <source>
        <dbReference type="SAM" id="MobiDB-lite"/>
    </source>
</evidence>
<evidence type="ECO:0000256" key="17">
    <source>
        <dbReference type="ARBA" id="ARBA00040123"/>
    </source>
</evidence>